<proteinExistence type="predicted"/>
<accession>A0A172ZD12</accession>
<reference evidence="2" key="1">
    <citation type="submission" date="2015-10" db="EMBL/GenBank/DDBJ databases">
        <title>Genome of Paenibacillus bovis sp. nov.</title>
        <authorList>
            <person name="Wu Z."/>
            <person name="Gao C."/>
            <person name="Liu Z."/>
            <person name="Zheng H."/>
        </authorList>
    </citation>
    <scope>NUCLEOTIDE SEQUENCE [LARGE SCALE GENOMIC DNA]</scope>
    <source>
        <strain evidence="2">BD3526</strain>
    </source>
</reference>
<dbReference type="OrthoDB" id="2657915at2"/>
<evidence type="ECO:0000313" key="2">
    <source>
        <dbReference type="Proteomes" id="UP000078148"/>
    </source>
</evidence>
<name>A0A172ZD12_9BACL</name>
<sequence>MNKRLTGSLLAILLVFTLALVGCTKKEEPKTAVKAAVTNAAQMTSYAMTTQFKITNLAFTSADGAASTDPTNAQIANTLKNAQISVTGAYQSNPMQTEMTMNVNLSDGAINIKVPMVMTQDTLYVKIPQIPMLPLPETIVGKFLKLDMKELAKMEGQEYKPLSVQTSQKLSQELSSAVLDKYDQAKYFKDVDKKDAALPEGVDAKQVVQFAVTNENAKEAVTIFVKQALPAVLDVLSKEEYRSALNITQSDIDEVKKSLQSEDSQNEFTKSVNELDKYMTLNQFHVNTAINDDNFPVYQQMVMDAVFADPDTKENVKVALEGSSQYSKINEKQTFTLGIPTGADVVTMDQLQKEMGY</sequence>
<reference evidence="1 2" key="2">
    <citation type="journal article" date="2016" name="Int. J. Syst. Evol. Microbiol.">
        <title>Paenibacillus bovis sp. nov., isolated from raw yak (Bos grunniens) milk.</title>
        <authorList>
            <person name="Gao C."/>
            <person name="Han J."/>
            <person name="Liu Z."/>
            <person name="Xu X."/>
            <person name="Hang F."/>
            <person name="Wu Z."/>
        </authorList>
    </citation>
    <scope>NUCLEOTIDE SEQUENCE [LARGE SCALE GENOMIC DNA]</scope>
    <source>
        <strain evidence="1 2">BD3526</strain>
    </source>
</reference>
<evidence type="ECO:0008006" key="3">
    <source>
        <dbReference type="Google" id="ProtNLM"/>
    </source>
</evidence>
<dbReference type="Proteomes" id="UP000078148">
    <property type="component" value="Chromosome"/>
</dbReference>
<dbReference type="RefSeq" id="WP_060531801.1">
    <property type="nucleotide sequence ID" value="NZ_CP013023.1"/>
</dbReference>
<evidence type="ECO:0000313" key="1">
    <source>
        <dbReference type="EMBL" id="ANF95147.1"/>
    </source>
</evidence>
<dbReference type="PROSITE" id="PS51257">
    <property type="entry name" value="PROKAR_LIPOPROTEIN"/>
    <property type="match status" value="1"/>
</dbReference>
<gene>
    <name evidence="1" type="ORF">AR543_03250</name>
</gene>
<organism evidence="1 2">
    <name type="scientific">Paenibacillus bovis</name>
    <dbReference type="NCBI Taxonomy" id="1616788"/>
    <lineage>
        <taxon>Bacteria</taxon>
        <taxon>Bacillati</taxon>
        <taxon>Bacillota</taxon>
        <taxon>Bacilli</taxon>
        <taxon>Bacillales</taxon>
        <taxon>Paenibacillaceae</taxon>
        <taxon>Paenibacillus</taxon>
    </lineage>
</organism>
<dbReference type="KEGG" id="pbv:AR543_03250"/>
<dbReference type="EMBL" id="CP013023">
    <property type="protein sequence ID" value="ANF95147.1"/>
    <property type="molecule type" value="Genomic_DNA"/>
</dbReference>
<dbReference type="AlphaFoldDB" id="A0A172ZD12"/>
<keyword evidence="2" id="KW-1185">Reference proteome</keyword>
<dbReference type="STRING" id="1616788.AR543_03250"/>
<protein>
    <recommendedName>
        <fullName evidence="3">Lipoprotein</fullName>
    </recommendedName>
</protein>